<keyword evidence="4" id="KW-0511">Multifunctional enzyme</keyword>
<dbReference type="GO" id="GO:0006633">
    <property type="term" value="P:fatty acid biosynthetic process"/>
    <property type="evidence" value="ECO:0007669"/>
    <property type="project" value="UniProtKB-KW"/>
</dbReference>
<dbReference type="SUPFAM" id="SSF50129">
    <property type="entry name" value="GroES-like"/>
    <property type="match status" value="1"/>
</dbReference>
<dbReference type="PANTHER" id="PTHR43775">
    <property type="entry name" value="FATTY ACID SYNTHASE"/>
    <property type="match status" value="1"/>
</dbReference>
<keyword evidence="9" id="KW-1185">Reference proteome</keyword>
<dbReference type="InterPro" id="IPR011032">
    <property type="entry name" value="GroES-like_sf"/>
</dbReference>
<dbReference type="InterPro" id="IPR036291">
    <property type="entry name" value="NAD(P)-bd_dom_sf"/>
</dbReference>
<name>A0AAN7VAK9_9COLE</name>
<dbReference type="InterPro" id="IPR049900">
    <property type="entry name" value="PKS_mFAS_DH"/>
</dbReference>
<dbReference type="InterPro" id="IPR050091">
    <property type="entry name" value="PKS_NRPS_Biosynth_Enz"/>
</dbReference>
<protein>
    <submittedName>
        <fullName evidence="8">Uncharacterized protein</fullName>
    </submittedName>
</protein>
<dbReference type="SMART" id="SM00829">
    <property type="entry name" value="PKS_ER"/>
    <property type="match status" value="2"/>
</dbReference>
<dbReference type="GO" id="GO:0031177">
    <property type="term" value="F:phosphopantetheine binding"/>
    <property type="evidence" value="ECO:0007669"/>
    <property type="project" value="InterPro"/>
</dbReference>
<dbReference type="InterPro" id="IPR042104">
    <property type="entry name" value="PKS_dehydratase_sf"/>
</dbReference>
<feature type="domain" description="PKS/mFAS DH" evidence="7">
    <location>
        <begin position="2213"/>
        <end position="2487"/>
    </location>
</feature>
<dbReference type="SUPFAM" id="SSF51735">
    <property type="entry name" value="NAD(P)-binding Rossmann-fold domains"/>
    <property type="match status" value="4"/>
</dbReference>
<proteinExistence type="predicted"/>
<dbReference type="SUPFAM" id="SSF53901">
    <property type="entry name" value="Thiolase-like"/>
    <property type="match status" value="2"/>
</dbReference>
<organism evidence="8 9">
    <name type="scientific">Pyrocoelia pectoralis</name>
    <dbReference type="NCBI Taxonomy" id="417401"/>
    <lineage>
        <taxon>Eukaryota</taxon>
        <taxon>Metazoa</taxon>
        <taxon>Ecdysozoa</taxon>
        <taxon>Arthropoda</taxon>
        <taxon>Hexapoda</taxon>
        <taxon>Insecta</taxon>
        <taxon>Pterygota</taxon>
        <taxon>Neoptera</taxon>
        <taxon>Endopterygota</taxon>
        <taxon>Coleoptera</taxon>
        <taxon>Polyphaga</taxon>
        <taxon>Elateriformia</taxon>
        <taxon>Elateroidea</taxon>
        <taxon>Lampyridae</taxon>
        <taxon>Lampyrinae</taxon>
        <taxon>Pyrocoelia</taxon>
    </lineage>
</organism>
<dbReference type="EMBL" id="JAVRBK010000008">
    <property type="protein sequence ID" value="KAK5640304.1"/>
    <property type="molecule type" value="Genomic_DNA"/>
</dbReference>
<dbReference type="Pfam" id="PF13602">
    <property type="entry name" value="ADH_zinc_N_2"/>
    <property type="match status" value="2"/>
</dbReference>
<dbReference type="InterPro" id="IPR014030">
    <property type="entry name" value="Ketoacyl_synth_N"/>
</dbReference>
<dbReference type="SMART" id="SM00825">
    <property type="entry name" value="PKS_KS"/>
    <property type="match status" value="2"/>
</dbReference>
<dbReference type="GO" id="GO:0016787">
    <property type="term" value="F:hydrolase activity"/>
    <property type="evidence" value="ECO:0007669"/>
    <property type="project" value="UniProtKB-KW"/>
</dbReference>
<dbReference type="GO" id="GO:0004315">
    <property type="term" value="F:3-oxoacyl-[acyl-carrier-protein] synthase activity"/>
    <property type="evidence" value="ECO:0007669"/>
    <property type="project" value="InterPro"/>
</dbReference>
<feature type="domain" description="Ketosynthase family 3 (KS3)" evidence="6">
    <location>
        <begin position="1548"/>
        <end position="1954"/>
    </location>
</feature>
<evidence type="ECO:0000313" key="8">
    <source>
        <dbReference type="EMBL" id="KAK5640304.1"/>
    </source>
</evidence>
<dbReference type="Gene3D" id="1.10.1200.10">
    <property type="entry name" value="ACP-like"/>
    <property type="match status" value="2"/>
</dbReference>
<gene>
    <name evidence="8" type="ORF">RI129_011115</name>
</gene>
<dbReference type="PROSITE" id="PS52004">
    <property type="entry name" value="KS3_2"/>
    <property type="match status" value="2"/>
</dbReference>
<dbReference type="GO" id="GO:0004312">
    <property type="term" value="F:fatty acid synthase activity"/>
    <property type="evidence" value="ECO:0007669"/>
    <property type="project" value="UniProtKB-EC"/>
</dbReference>
<dbReference type="Pfam" id="PF08659">
    <property type="entry name" value="KR"/>
    <property type="match status" value="2"/>
</dbReference>
<dbReference type="GO" id="GO:0016491">
    <property type="term" value="F:oxidoreductase activity"/>
    <property type="evidence" value="ECO:0007669"/>
    <property type="project" value="UniProtKB-KW"/>
</dbReference>
<comment type="caution">
    <text evidence="8">The sequence shown here is derived from an EMBL/GenBank/DDBJ whole genome shotgun (WGS) entry which is preliminary data.</text>
</comment>
<reference evidence="8 9" key="1">
    <citation type="journal article" date="2024" name="Insects">
        <title>An Improved Chromosome-Level Genome Assembly of the Firefly Pyrocoelia pectoralis.</title>
        <authorList>
            <person name="Fu X."/>
            <person name="Meyer-Rochow V.B."/>
            <person name="Ballantyne L."/>
            <person name="Zhu X."/>
        </authorList>
    </citation>
    <scope>NUCLEOTIDE SEQUENCE [LARGE SCALE GENOMIC DNA]</scope>
    <source>
        <strain evidence="8">XCY_ONT2</strain>
    </source>
</reference>
<dbReference type="InterPro" id="IPR018201">
    <property type="entry name" value="Ketoacyl_synth_AS"/>
</dbReference>
<dbReference type="InterPro" id="IPR013968">
    <property type="entry name" value="PKS_KR"/>
</dbReference>
<feature type="active site" description="Proton acceptor; for dehydratase activity" evidence="5">
    <location>
        <position position="2250"/>
    </location>
</feature>
<dbReference type="Pfam" id="PF00109">
    <property type="entry name" value="ketoacyl-synt"/>
    <property type="match status" value="2"/>
</dbReference>
<evidence type="ECO:0000256" key="3">
    <source>
        <dbReference type="ARBA" id="ARBA00022679"/>
    </source>
</evidence>
<dbReference type="InterPro" id="IPR057326">
    <property type="entry name" value="KR_dom"/>
</dbReference>
<dbReference type="InterPro" id="IPR032821">
    <property type="entry name" value="PKS_assoc"/>
</dbReference>
<dbReference type="Gene3D" id="3.40.47.10">
    <property type="match status" value="2"/>
</dbReference>
<evidence type="ECO:0000256" key="1">
    <source>
        <dbReference type="ARBA" id="ARBA00022450"/>
    </source>
</evidence>
<evidence type="ECO:0000313" key="9">
    <source>
        <dbReference type="Proteomes" id="UP001329430"/>
    </source>
</evidence>
<dbReference type="SMART" id="SM00823">
    <property type="entry name" value="PKS_PP"/>
    <property type="match status" value="2"/>
</dbReference>
<dbReference type="PANTHER" id="PTHR43775:SF23">
    <property type="entry name" value="FATTY ACID SYNTHASE 3"/>
    <property type="match status" value="1"/>
</dbReference>
<dbReference type="Pfam" id="PF21149">
    <property type="entry name" value="FAS_pseudo-KR"/>
    <property type="match status" value="2"/>
</dbReference>
<feature type="region of interest" description="C-terminal hotdog fold" evidence="5">
    <location>
        <begin position="2351"/>
        <end position="2487"/>
    </location>
</feature>
<dbReference type="InterPro" id="IPR049391">
    <property type="entry name" value="FAS_pseudo-KR"/>
</dbReference>
<dbReference type="SUPFAM" id="SSF47336">
    <property type="entry name" value="ACP-like"/>
    <property type="match status" value="2"/>
</dbReference>
<evidence type="ECO:0000256" key="5">
    <source>
        <dbReference type="PROSITE-ProRule" id="PRU01363"/>
    </source>
</evidence>
<feature type="region of interest" description="N-terminal hotdog fold" evidence="5">
    <location>
        <begin position="2213"/>
        <end position="2339"/>
    </location>
</feature>
<dbReference type="Pfam" id="PF02801">
    <property type="entry name" value="Ketoacyl-synt_C"/>
    <property type="match status" value="2"/>
</dbReference>
<dbReference type="Pfam" id="PF16197">
    <property type="entry name" value="KAsynt_C_assoc"/>
    <property type="match status" value="1"/>
</dbReference>
<dbReference type="PROSITE" id="PS52019">
    <property type="entry name" value="PKS_MFAS_DH"/>
    <property type="match status" value="1"/>
</dbReference>
<dbReference type="Proteomes" id="UP001329430">
    <property type="component" value="Chromosome 8"/>
</dbReference>
<keyword evidence="1" id="KW-0596">Phosphopantetheine</keyword>
<keyword evidence="2" id="KW-0597">Phosphoprotein</keyword>
<dbReference type="SMART" id="SM00822">
    <property type="entry name" value="PKS_KR"/>
    <property type="match status" value="2"/>
</dbReference>
<evidence type="ECO:0000259" key="7">
    <source>
        <dbReference type="PROSITE" id="PS52019"/>
    </source>
</evidence>
<dbReference type="InterPro" id="IPR036736">
    <property type="entry name" value="ACP-like_sf"/>
</dbReference>
<dbReference type="InterPro" id="IPR049552">
    <property type="entry name" value="PKS_DH_N"/>
</dbReference>
<dbReference type="Gene3D" id="3.10.129.110">
    <property type="entry name" value="Polyketide synthase dehydratase"/>
    <property type="match status" value="3"/>
</dbReference>
<dbReference type="InterPro" id="IPR020843">
    <property type="entry name" value="ER"/>
</dbReference>
<feature type="active site" description="Proton donor; for dehydratase activity" evidence="5">
    <location>
        <position position="2400"/>
    </location>
</feature>
<accession>A0AAN7VAK9</accession>
<dbReference type="Gene3D" id="3.30.70.3290">
    <property type="match status" value="3"/>
</dbReference>
<dbReference type="InterPro" id="IPR009081">
    <property type="entry name" value="PP-bd_ACP"/>
</dbReference>
<dbReference type="Pfam" id="PF00550">
    <property type="entry name" value="PP-binding"/>
    <property type="match status" value="2"/>
</dbReference>
<evidence type="ECO:0000259" key="6">
    <source>
        <dbReference type="PROSITE" id="PS52004"/>
    </source>
</evidence>
<dbReference type="InterPro" id="IPR020841">
    <property type="entry name" value="PKS_Beta-ketoAc_synthase_dom"/>
</dbReference>
<dbReference type="Pfam" id="PF21089">
    <property type="entry name" value="PKS_DH_N"/>
    <property type="match status" value="1"/>
</dbReference>
<dbReference type="InterPro" id="IPR020806">
    <property type="entry name" value="PKS_PP-bd"/>
</dbReference>
<dbReference type="InterPro" id="IPR014031">
    <property type="entry name" value="Ketoacyl_synth_C"/>
</dbReference>
<dbReference type="CDD" id="cd00833">
    <property type="entry name" value="PKS"/>
    <property type="match status" value="2"/>
</dbReference>
<dbReference type="CDD" id="cd05195">
    <property type="entry name" value="enoyl_red"/>
    <property type="match status" value="2"/>
</dbReference>
<dbReference type="PROSITE" id="PS00606">
    <property type="entry name" value="KS3_1"/>
    <property type="match status" value="1"/>
</dbReference>
<keyword evidence="3" id="KW-0808">Transferase</keyword>
<dbReference type="Gene3D" id="3.40.50.720">
    <property type="entry name" value="NAD(P)-binding Rossmann-like Domain"/>
    <property type="match status" value="2"/>
</dbReference>
<feature type="domain" description="Ketosynthase family 3 (KS3)" evidence="6">
    <location>
        <begin position="1"/>
        <end position="350"/>
    </location>
</feature>
<evidence type="ECO:0000256" key="4">
    <source>
        <dbReference type="ARBA" id="ARBA00023268"/>
    </source>
</evidence>
<evidence type="ECO:0000256" key="2">
    <source>
        <dbReference type="ARBA" id="ARBA00022553"/>
    </source>
</evidence>
<dbReference type="Gene3D" id="3.90.180.10">
    <property type="entry name" value="Medium-chain alcohol dehydrogenases, catalytic domain"/>
    <property type="match status" value="2"/>
</dbReference>
<dbReference type="InterPro" id="IPR016039">
    <property type="entry name" value="Thiolase-like"/>
</dbReference>
<sequence>MAYNDDRRAGEVLSTPLPGEEVVITGINYHHAEALNPACRILLEKTMEAIMDAGLHPSDLKGTNTGVYLGFFHVEFENPWLCYELTSPNFGMTGCVRSTLPQIIGHYFGLEGPAVCIDSASSSSGYALEHAFRAIRSGKCDNAIVGSANLILTYNVLSTACRLGIVDPQALNNIFNENAGGYVRSEAVCVVFLQKLKNSKRIYAQIVHSKTNADGYKDDGLMHPSDESQGELFREIYQEAVVNPSEIKYVETHSTGSTKAGDPVEINAIDKVFCQNRSLPLTIGSVKSNMGHSEPVSGLCSLVKVRSIESCWDVRGWYEKSIHIQSIVVQIALVEFLGFLELPIDFVRSSSTGVIAGAYAEKLVTLEQALSIACQYMEFSVNIVTLYEKGFNPTLFKLYPSNDLPVKASTISPLLEWDHENDWFVAKSICHADSGTEDWQFLLGHVIDGRNLLPAAAFLYIALETFLKRKRLLISETEVVFEIIKLHRSLILSKDSKIDLTIQIFKQSGRFEVAQQRLDQFRGLLQIDTKATQALVKWDDNWITFIDHMISINFLRKNCRDLALPTSVDRLVIDAKKHLGTSEMVYSGPHCNIIKLDVHMSSGVEVRGLGNTPVYKRAPLNMPLLDDYKFVPYTGTMSEHNSVRACLRVVADNVRDSTVQVVELVKDKNNVLSPTISNLFSEYLTLHEIVVFSSLKLDMPNIVVEHKEIDGIERKTSLVVVTDVSEKVDVLNQIPDRLQEGAFILVRQPPNYPIDLIKQVDVILTHVNETGVVFLLRKSVAYVKPQVVSVTDDLNWISMLQASLSDNKPIVLLSEGNDGVLGLINCLKLEYTKSSILCMFLMDGKYKLDLDDNFFRKQLKKSLLMNVLRNGEWGTYVYFRKTVKNVDVCDYVVGTTEQGNMRSFSWCQGPPIRDRFMRPEQSLTCVSSSLDGTKGKKCLNHFFTTFNFSGERVMGILKEAALGSLIASDNDLSWKIPDKWSLEEGATVPATYCTVLFALIIVGKLKDRQSILIHSAAGGVGQAALNIATYYNCTIFTTVGSMRKRNIIKRLYPSLQDSHIGISRDQSFEQMIMKQTKGKGVDIVVNSLSEQNLYAGLRCLSRGGKFFEIGRYDIMKDSNLDVRCILDNRSFFGINLDGAHDAVTWRKRQLQSALYDGIRLGYVKPLPRDVYKSDEVEAALSYMATGNHTGKIVVKIRDPQMNIFEPLTLSTKPKFYCISDKVYVLVGGLGGFGLELTDWLVKRGARKLVLVSRSGVSTDYQNFKIESWKEDGAKIVVSQQNLQTVEGCHKLIEDAHTLGSIDGIFNLAAVLDDGLFQNQNKERFASVLIPKLLITRNLDVTSRTHCPHLRYVSCMKATLSSLFYRRFVVFSSMVSGKGNIGQSSYAMGNSAMERICEIRKNEGYPAFAIQWGMIGDVGMFEDYSNNLNTLETLRGAIKQKIASCLQVLDVFLNSDETIVSSTVMVNTSNNNKSEKVDLLEEIAKFMGLNLKHISLHSPLSQMGLDSITSVEIKQFLEQKFQILKSIREVRNTTLHQRAGEVLSSPLPGEEVVITGIAGQFPQSSNVDHFFTNIMDKKDLLSKVPKEWNVLCQGLPPRIGIIDKTSKFDSGFFGINYHHAEALNPACRILLEKTMEAIMDAGLHPSDLKGTITGVYLGLFHVEFENPWLCYELSSPNFGMTGCVRSTLPQIIGHYFGLEGPAVCIDSACSSSGYALEHAFRAIRSGKCDNAIVGSANLILTYNILSMACRVGIVDPQALNKIFNENAGGYVRSEAVCVVLLQKLKNSKRIYAQILHSKTNADGYKDDGLLHPSGESQGELFREIYQEAVVNPSEIKYVETHSTGTKAGDPVEIDAIDKVFCQDRSLPLTVGSVKSNMGHSEAVSGLCSLVKIVMGLEINWMPPNINCANVRGDVPGFREGRITVATDVFDINNSKIIGANNSGFGGTNSHVIFQKVKECIEPLLPEMNLVCVSGRTEEGLAQLLESVVSKCHDKGYIALLQNIFRKDIDMFYYRGFAIVSNDKVVHKSCGKRPHLQPRLGLSFGGAIEGCTERFVGIPTFSQMLRRIEGYWDLRGFLELPIDFVRSSSTGVIAGAYAEKLVTLEQALSIACQYMEFSNGTENGEPTFHSLPENKRQTLLKCLLRLDNRHTNLAIATLMLGNRTNTVMVTDTQSLLTSLGWLYEKGFNPTLFKLYPSNDLPVKASTISPLLKWDHENDWFVAKSICHADSGTEVVAISLDGSDEDWQFLLGHVIDGRNLLPGTAFLYIALETFLKRKRLLMSEIEVVFERIKLHRSLILSKDSKIDLTIQIFKQSGRFEITHHDELLVSGRLTLPECVCDHAIVLSETATPIQRPLTVNSIYKQLNLQQYHYRDQFRGLQQIDTKATQALVKWNDNWITFIDHMISINLLRKNCRDLALPTSVDRLVIDAKKHLGTSEMVYSGPHCNIIKSSGVEVRGLGVTPVPKRAPLNSPILDDYKFVPYTGTMSEQDSVRACLRVVADNVRESTVQVVELVKDKNNVLSPTISNLFSEYVTLHEIVVFSSLKLDMPNIVVKHKEIDGIKRKTSLVVVTDVSEEVLNQIPDRLQEGAFILVRQPPNYPIDLIKQVDIILTHVNETGVVFLLRKSVAYVKPQVVSVTDDLNWISVLQASLSDNKPIVLLSEGNDGVLGLINCLKLEYTKSSILCMFLMDGKSKLDLDDNFFRKQLKKSLLMNVLRNGEWGTYVYFRKTVKNVDVCDHVVGTTEQGNMRSFYWCQGPPIRDGLMRPEQSLTCVYYTGLNFKDVMIASGKLRLRSVDESCDSNSYNLGIEFSGRNQSGERVMGILKEAALGSLIASDNDLSWKIPDKWSLEEGATVPATYCTVLFALIIVGKLKDRQSILIHSAAGGVGQAALNIATYYNCTIFTTVGSMRKRNIIKRLYPSLQDSHIGNSRDQSFEQMIMKQTKGKGVDIVVNSLSEQNLYAGLRCLSRGGKFFEIGRYDIMKDSNLDVRCILDNRSIFGINLDGAHDAVTWRKRQLQSALYDGIRLGYVKPLPRDVYKSDEVEAALSYMATGKHTGKIVVKIRDPQMNKFEPLTLSTKPKFYCISDKVYVLVGGLGGFGLELTEWLVKRGARKLVLVSRSGVSTDYQNFKIESWKEDGAKIVVSQQNLQTVEGCHKLIEDAHTLGSIDGIFNLAAVLDDGLFQNQNKERFASVLFPKLLITRNLDVTSRTHCPHLRRFVVFSSMVSGKGNIGQSSYAMGNSAMERICEIRKNEGYPALAIQWGMIGDVGMFEDYNNNLNTLETLRGAIKQKIASCLQVLDVFLNSDETIVSSTVMVNTSNNNKSEKVDLLEEIAKFMGLNLKHISLHSPLSQMGLDSITSVEIKQFLEQKFEIFKSVREVRNTTLHQLKEEQAAKIV</sequence>